<keyword evidence="3" id="KW-1185">Reference proteome</keyword>
<dbReference type="OrthoDB" id="10356582at2759"/>
<comment type="caution">
    <text evidence="2">The sequence shown here is derived from an EMBL/GenBank/DDBJ whole genome shotgun (WGS) entry which is preliminary data.</text>
</comment>
<evidence type="ECO:0000259" key="1">
    <source>
        <dbReference type="Pfam" id="PF06742"/>
    </source>
</evidence>
<dbReference type="EMBL" id="CAJNDS010002234">
    <property type="protein sequence ID" value="CAE7385917.1"/>
    <property type="molecule type" value="Genomic_DNA"/>
</dbReference>
<gene>
    <name evidence="2" type="ORF">SNAT2548_LOCUS21047</name>
</gene>
<name>A0A812Q0E5_9DINO</name>
<dbReference type="Pfam" id="PF06742">
    <property type="entry name" value="DUF1214"/>
    <property type="match status" value="1"/>
</dbReference>
<dbReference type="Gene3D" id="2.60.120.1600">
    <property type="match status" value="1"/>
</dbReference>
<dbReference type="AlphaFoldDB" id="A0A812Q0E5"/>
<dbReference type="InterPro" id="IPR010621">
    <property type="entry name" value="DUF1214"/>
</dbReference>
<protein>
    <recommendedName>
        <fullName evidence="1">DUF1214 domain-containing protein</fullName>
    </recommendedName>
</protein>
<reference evidence="2" key="1">
    <citation type="submission" date="2021-02" db="EMBL/GenBank/DDBJ databases">
        <authorList>
            <person name="Dougan E. K."/>
            <person name="Rhodes N."/>
            <person name="Thang M."/>
            <person name="Chan C."/>
        </authorList>
    </citation>
    <scope>NUCLEOTIDE SEQUENCE</scope>
</reference>
<evidence type="ECO:0000313" key="3">
    <source>
        <dbReference type="Proteomes" id="UP000604046"/>
    </source>
</evidence>
<evidence type="ECO:0000313" key="2">
    <source>
        <dbReference type="EMBL" id="CAE7385917.1"/>
    </source>
</evidence>
<dbReference type="SUPFAM" id="SSF160935">
    <property type="entry name" value="VPA0735-like"/>
    <property type="match status" value="1"/>
</dbReference>
<sequence length="319" mass="36071">MESTTIPVTAENFAQAETAKNFANWAKLGADQAIFHYREVAPTGHHAPTVRMNWDTLYSVRIVRVADDKSFTIHLPDEELYMAAHVLDENGFAPYYIIEKGRDHRVKVDTEYALIIFRTEILDRRSEELLKVARAAQDKLKVTGMLEDSSYKMPEYDQEQLAKLRREYKAEWLKAGGTTTYAKGPGRFDQHILDLSHAAGWGGMEPELHMSNAYYTSEAMSGDVARAITFEDPKNKFFTSFTLYDEDGYLMNGETHINSKMWKPNPDGSITIHFNAAKDAINNLSSGGKPFNYIVRHYGVSQLVIDGKSKTLKPEVLSG</sequence>
<feature type="domain" description="DUF1214" evidence="1">
    <location>
        <begin position="220"/>
        <end position="299"/>
    </location>
</feature>
<accession>A0A812Q0E5</accession>
<dbReference type="Proteomes" id="UP000604046">
    <property type="component" value="Unassembled WGS sequence"/>
</dbReference>
<organism evidence="2 3">
    <name type="scientific">Symbiodinium natans</name>
    <dbReference type="NCBI Taxonomy" id="878477"/>
    <lineage>
        <taxon>Eukaryota</taxon>
        <taxon>Sar</taxon>
        <taxon>Alveolata</taxon>
        <taxon>Dinophyceae</taxon>
        <taxon>Suessiales</taxon>
        <taxon>Symbiodiniaceae</taxon>
        <taxon>Symbiodinium</taxon>
    </lineage>
</organism>
<proteinExistence type="predicted"/>